<name>A0ABP9HF19_9ACTN</name>
<sequence length="94" mass="9425">MNTEVGGDLLQRHAGLTVPGDAHDVVAVLAGVGLGHSDILPGCLMGKPASVSPDHAADPPVIPLSVSASGDGRLAVGLLDGRILRLERSGTTVE</sequence>
<proteinExistence type="predicted"/>
<dbReference type="Proteomes" id="UP001501195">
    <property type="component" value="Unassembled WGS sequence"/>
</dbReference>
<organism evidence="1 2">
    <name type="scientific">Kineococcus glutinatus</name>
    <dbReference type="NCBI Taxonomy" id="1070872"/>
    <lineage>
        <taxon>Bacteria</taxon>
        <taxon>Bacillati</taxon>
        <taxon>Actinomycetota</taxon>
        <taxon>Actinomycetes</taxon>
        <taxon>Kineosporiales</taxon>
        <taxon>Kineosporiaceae</taxon>
        <taxon>Kineococcus</taxon>
    </lineage>
</organism>
<accession>A0ABP9HF19</accession>
<evidence type="ECO:0000313" key="2">
    <source>
        <dbReference type="Proteomes" id="UP001501195"/>
    </source>
</evidence>
<evidence type="ECO:0000313" key="1">
    <source>
        <dbReference type="EMBL" id="GAA4969321.1"/>
    </source>
</evidence>
<keyword evidence="2" id="KW-1185">Reference proteome</keyword>
<protein>
    <submittedName>
        <fullName evidence="1">Uncharacterized protein</fullName>
    </submittedName>
</protein>
<gene>
    <name evidence="1" type="ORF">GCM10023225_09490</name>
</gene>
<comment type="caution">
    <text evidence="1">The sequence shown here is derived from an EMBL/GenBank/DDBJ whole genome shotgun (WGS) entry which is preliminary data.</text>
</comment>
<dbReference type="EMBL" id="BAABIL010000118">
    <property type="protein sequence ID" value="GAA4969321.1"/>
    <property type="molecule type" value="Genomic_DNA"/>
</dbReference>
<reference evidence="2" key="1">
    <citation type="journal article" date="2019" name="Int. J. Syst. Evol. Microbiol.">
        <title>The Global Catalogue of Microorganisms (GCM) 10K type strain sequencing project: providing services to taxonomists for standard genome sequencing and annotation.</title>
        <authorList>
            <consortium name="The Broad Institute Genomics Platform"/>
            <consortium name="The Broad Institute Genome Sequencing Center for Infectious Disease"/>
            <person name="Wu L."/>
            <person name="Ma J."/>
        </authorList>
    </citation>
    <scope>NUCLEOTIDE SEQUENCE [LARGE SCALE GENOMIC DNA]</scope>
    <source>
        <strain evidence="2">JCM 18126</strain>
    </source>
</reference>